<dbReference type="Gene3D" id="3.20.20.80">
    <property type="entry name" value="Glycosidases"/>
    <property type="match status" value="1"/>
</dbReference>
<organism evidence="6 7">
    <name type="scientific">Diaphorina citri</name>
    <name type="common">Asian citrus psyllid</name>
    <dbReference type="NCBI Taxonomy" id="121845"/>
    <lineage>
        <taxon>Eukaryota</taxon>
        <taxon>Metazoa</taxon>
        <taxon>Ecdysozoa</taxon>
        <taxon>Arthropoda</taxon>
        <taxon>Hexapoda</taxon>
        <taxon>Insecta</taxon>
        <taxon>Pterygota</taxon>
        <taxon>Neoptera</taxon>
        <taxon>Paraneoptera</taxon>
        <taxon>Hemiptera</taxon>
        <taxon>Sternorrhyncha</taxon>
        <taxon>Psylloidea</taxon>
        <taxon>Psyllidae</taxon>
        <taxon>Diaphorininae</taxon>
        <taxon>Diaphorina</taxon>
    </lineage>
</organism>
<reference evidence="7" key="1">
    <citation type="submission" date="2025-08" db="UniProtKB">
        <authorList>
            <consortium name="RefSeq"/>
        </authorList>
    </citation>
    <scope>IDENTIFICATION</scope>
</reference>
<evidence type="ECO:0000256" key="2">
    <source>
        <dbReference type="ARBA" id="ARBA00006285"/>
    </source>
</evidence>
<evidence type="ECO:0000256" key="3">
    <source>
        <dbReference type="ARBA" id="ARBA00012663"/>
    </source>
</evidence>
<feature type="non-terminal residue" evidence="7">
    <location>
        <position position="1"/>
    </location>
</feature>
<feature type="domain" description="Glycoside hydrolase family 20 catalytic" evidence="5">
    <location>
        <begin position="13"/>
        <end position="98"/>
    </location>
</feature>
<dbReference type="Pfam" id="PF00728">
    <property type="entry name" value="Glyco_hydro_20"/>
    <property type="match status" value="1"/>
</dbReference>
<dbReference type="KEGG" id="dci:113473704"/>
<evidence type="ECO:0000313" key="7">
    <source>
        <dbReference type="RefSeq" id="XP_026688987.1"/>
    </source>
</evidence>
<dbReference type="GO" id="GO:0005975">
    <property type="term" value="P:carbohydrate metabolic process"/>
    <property type="evidence" value="ECO:0007669"/>
    <property type="project" value="InterPro"/>
</dbReference>
<dbReference type="GeneID" id="113473704"/>
<protein>
    <recommendedName>
        <fullName evidence="3">beta-N-acetylhexosaminidase</fullName>
        <ecNumber evidence="3">3.2.1.52</ecNumber>
    </recommendedName>
</protein>
<dbReference type="SUPFAM" id="SSF51445">
    <property type="entry name" value="(Trans)glycosidases"/>
    <property type="match status" value="1"/>
</dbReference>
<dbReference type="PaxDb" id="121845-A0A3Q0JKY3"/>
<dbReference type="RefSeq" id="XP_026688987.1">
    <property type="nucleotide sequence ID" value="XM_026833186.1"/>
</dbReference>
<accession>A0A3Q0JKY3</accession>
<name>A0A3Q0JKY3_DIACI</name>
<dbReference type="Proteomes" id="UP000079169">
    <property type="component" value="Unplaced"/>
</dbReference>
<comment type="similarity">
    <text evidence="2">Belongs to the glycosyl hydrolase 20 family.</text>
</comment>
<evidence type="ECO:0000313" key="6">
    <source>
        <dbReference type="Proteomes" id="UP000079169"/>
    </source>
</evidence>
<dbReference type="EC" id="3.2.1.52" evidence="3"/>
<dbReference type="InterPro" id="IPR017853">
    <property type="entry name" value="GH"/>
</dbReference>
<dbReference type="GO" id="GO:0004563">
    <property type="term" value="F:beta-N-acetylhexosaminidase activity"/>
    <property type="evidence" value="ECO:0007669"/>
    <property type="project" value="UniProtKB-EC"/>
</dbReference>
<dbReference type="AlphaFoldDB" id="A0A3Q0JKY3"/>
<gene>
    <name evidence="7" type="primary">LOC113473704</name>
</gene>
<sequence length="98" mass="11464">KRDDFRAVPRTTDGFHDVWDYFQKRALAKLSGVKNKPKRVIIWTSTLTEGDRLTKYLDSNKYIIQIWTTGSDPQVANLLRNKFPVIFSNYEALYFDCG</sequence>
<keyword evidence="4" id="KW-0378">Hydrolase</keyword>
<evidence type="ECO:0000256" key="1">
    <source>
        <dbReference type="ARBA" id="ARBA00001231"/>
    </source>
</evidence>
<dbReference type="STRING" id="121845.A0A3Q0JKY3"/>
<comment type="catalytic activity">
    <reaction evidence="1">
        <text>Hydrolysis of terminal non-reducing N-acetyl-D-hexosamine residues in N-acetyl-beta-D-hexosaminides.</text>
        <dbReference type="EC" id="3.2.1.52"/>
    </reaction>
</comment>
<keyword evidence="6" id="KW-1185">Reference proteome</keyword>
<evidence type="ECO:0000259" key="5">
    <source>
        <dbReference type="Pfam" id="PF00728"/>
    </source>
</evidence>
<dbReference type="InterPro" id="IPR015883">
    <property type="entry name" value="Glyco_hydro_20_cat"/>
</dbReference>
<proteinExistence type="inferred from homology"/>
<evidence type="ECO:0000256" key="4">
    <source>
        <dbReference type="ARBA" id="ARBA00022801"/>
    </source>
</evidence>